<keyword evidence="3" id="KW-1185">Reference proteome</keyword>
<organism evidence="2 3">
    <name type="scientific">Solanum tuberosum</name>
    <name type="common">Potato</name>
    <dbReference type="NCBI Taxonomy" id="4113"/>
    <lineage>
        <taxon>Eukaryota</taxon>
        <taxon>Viridiplantae</taxon>
        <taxon>Streptophyta</taxon>
        <taxon>Embryophyta</taxon>
        <taxon>Tracheophyta</taxon>
        <taxon>Spermatophyta</taxon>
        <taxon>Magnoliopsida</taxon>
        <taxon>eudicotyledons</taxon>
        <taxon>Gunneridae</taxon>
        <taxon>Pentapetalae</taxon>
        <taxon>asterids</taxon>
        <taxon>lamiids</taxon>
        <taxon>Solanales</taxon>
        <taxon>Solanaceae</taxon>
        <taxon>Solanoideae</taxon>
        <taxon>Solaneae</taxon>
        <taxon>Solanum</taxon>
    </lineage>
</organism>
<protein>
    <submittedName>
        <fullName evidence="2">Integrase core domain containing protein</fullName>
    </submittedName>
</protein>
<evidence type="ECO:0000313" key="3">
    <source>
        <dbReference type="Proteomes" id="UP000011115"/>
    </source>
</evidence>
<evidence type="ECO:0000256" key="1">
    <source>
        <dbReference type="SAM" id="SignalP"/>
    </source>
</evidence>
<evidence type="ECO:0000313" key="2">
    <source>
        <dbReference type="EnsemblPlants" id="PGSC0003DMT400094978"/>
    </source>
</evidence>
<name>M1DVB0_SOLTU</name>
<dbReference type="AlphaFoldDB" id="M1DVB0"/>
<dbReference type="Gramene" id="PGSC0003DMT400094978">
    <property type="protein sequence ID" value="PGSC0003DMT400094978"/>
    <property type="gene ID" value="PGSC0003DMG400044549"/>
</dbReference>
<dbReference type="PaxDb" id="4113-PGSC0003DMT400094978"/>
<dbReference type="HOGENOM" id="CLU_2594496_0_0_1"/>
<dbReference type="EnsemblPlants" id="PGSC0003DMT400094978">
    <property type="protein sequence ID" value="PGSC0003DMT400094978"/>
    <property type="gene ID" value="PGSC0003DMG400044549"/>
</dbReference>
<feature type="chain" id="PRO_5004013885" evidence="1">
    <location>
        <begin position="28"/>
        <end position="80"/>
    </location>
</feature>
<proteinExistence type="predicted"/>
<dbReference type="Proteomes" id="UP000011115">
    <property type="component" value="Unassembled WGS sequence"/>
</dbReference>
<accession>M1DVB0</accession>
<keyword evidence="1" id="KW-0732">Signal</keyword>
<reference evidence="2" key="2">
    <citation type="submission" date="2015-06" db="UniProtKB">
        <authorList>
            <consortium name="EnsemblPlants"/>
        </authorList>
    </citation>
    <scope>IDENTIFICATION</scope>
    <source>
        <strain evidence="2">DM1-3 516 R44</strain>
    </source>
</reference>
<feature type="signal peptide" evidence="1">
    <location>
        <begin position="1"/>
        <end position="27"/>
    </location>
</feature>
<sequence length="80" mass="8450">MRHGKGRVVVALKAILCISALSMQAKSTSILATKAATITAQSHIVVSDMFTEYPRTSVVVIGDWAVGLDHLSINSLKVAA</sequence>
<dbReference type="InParanoid" id="M1DVB0"/>
<reference evidence="3" key="1">
    <citation type="journal article" date="2011" name="Nature">
        <title>Genome sequence and analysis of the tuber crop potato.</title>
        <authorList>
            <consortium name="The Potato Genome Sequencing Consortium"/>
        </authorList>
    </citation>
    <scope>NUCLEOTIDE SEQUENCE [LARGE SCALE GENOMIC DNA]</scope>
    <source>
        <strain evidence="3">cv. DM1-3 516 R44</strain>
    </source>
</reference>